<evidence type="ECO:0000313" key="2">
    <source>
        <dbReference type="Proteomes" id="UP000317863"/>
    </source>
</evidence>
<dbReference type="AlphaFoldDB" id="A0A544QTQ7"/>
<accession>A0A544QTQ7</accession>
<comment type="caution">
    <text evidence="1">The sequence shown here is derived from an EMBL/GenBank/DDBJ whole genome shotgun (WGS) entry which is preliminary data.</text>
</comment>
<dbReference type="OrthoDB" id="141404at2"/>
<dbReference type="RefSeq" id="WP_142536438.1">
    <property type="nucleotide sequence ID" value="NZ_SGJB01000016.1"/>
</dbReference>
<dbReference type="Proteomes" id="UP000317863">
    <property type="component" value="Unassembled WGS sequence"/>
</dbReference>
<keyword evidence="2" id="KW-1185">Reference proteome</keyword>
<reference evidence="1 2" key="1">
    <citation type="submission" date="2019-02" db="EMBL/GenBank/DDBJ databases">
        <title>Peptostreptococcaceae bacterium ZHW00191 nov., a new bacterium isolated from the human gut.</title>
        <authorList>
            <person name="Zhou H.-W."/>
            <person name="Chen X.-J."/>
        </authorList>
    </citation>
    <scope>NUCLEOTIDE SEQUENCE [LARGE SCALE GENOMIC DNA]</scope>
    <source>
        <strain evidence="1 2">ZHW00191</strain>
    </source>
</reference>
<evidence type="ECO:0000313" key="1">
    <source>
        <dbReference type="EMBL" id="TQQ84083.1"/>
    </source>
</evidence>
<organism evidence="1 2">
    <name type="scientific">Peptacetobacter hominis</name>
    <dbReference type="NCBI Taxonomy" id="2743610"/>
    <lineage>
        <taxon>Bacteria</taxon>
        <taxon>Bacillati</taxon>
        <taxon>Bacillota</taxon>
        <taxon>Clostridia</taxon>
        <taxon>Peptostreptococcales</taxon>
        <taxon>Peptostreptococcaceae</taxon>
        <taxon>Peptacetobacter</taxon>
    </lineage>
</organism>
<protein>
    <submittedName>
        <fullName evidence="1">Uncharacterized protein</fullName>
    </submittedName>
</protein>
<dbReference type="EMBL" id="SGJB01000016">
    <property type="protein sequence ID" value="TQQ84083.1"/>
    <property type="molecule type" value="Genomic_DNA"/>
</dbReference>
<dbReference type="SUPFAM" id="SSF52540">
    <property type="entry name" value="P-loop containing nucleoside triphosphate hydrolases"/>
    <property type="match status" value="1"/>
</dbReference>
<proteinExistence type="predicted"/>
<gene>
    <name evidence="1" type="ORF">EXD82_08235</name>
</gene>
<name>A0A544QTQ7_9FIRM</name>
<sequence length="628" mass="73875">MIKIYKYKTFNELNTALKIFYKKRLEVLNGRSSRILLFISGRKQADNIKNSVEGVYEEIEAYTYKWFVRKEMELYFPLYDKMNTDNTPLSVEDCVSEYVLYKDIEKKRRESLYFDDITSSSENIAKSICNNMKSAAEFCTDIFSTGEKIYYTKKNMDRIERKSFSESDAMISNMIEKFNKSCCMNEAMYLWKYTEELLNNDKYIESVSERFDTVIVDSMEKMSISEALLLKKLQERGKDIHIFSLINGELSSFESIDIDEINNIFSIDENKSDNHEDIQEYYYKIKEIIDVQTIPDMIDELSYIIKSLEKSGLNKNDIAIILPPGSYISSIDVIKKLEKENIKSESLISDNMVSDNITAQALITSLMIFDNEGEGAHIIEYMKYIRFIQEIFDVNSIKASEMYKSYIKEKYNEEKSMDAESVNSLIEYIRTNKSIDTLSDFARKFSEEKIINNKHKSDYCHEMYIEKIRVCRRIVSELEKLEKLCEKDVINREDIFKILEYRIKDYIPGYKTDEIINGDDIVIMTPGMYINAGDIRKTVMIMDISNSMWSPKIDKEISNREVLKKSYPEKRVFTDSDEDILRKKYSKNLLLSIMKQADRIYTFRSEYSINGFIQDSMINTEINKVEEI</sequence>
<dbReference type="InterPro" id="IPR027417">
    <property type="entry name" value="P-loop_NTPase"/>
</dbReference>